<feature type="compositionally biased region" description="Polar residues" evidence="1">
    <location>
        <begin position="230"/>
        <end position="239"/>
    </location>
</feature>
<feature type="region of interest" description="Disordered" evidence="1">
    <location>
        <begin position="277"/>
        <end position="313"/>
    </location>
</feature>
<dbReference type="EMBL" id="KZ107839">
    <property type="protein sequence ID" value="OSS52280.1"/>
    <property type="molecule type" value="Genomic_DNA"/>
</dbReference>
<accession>A0A1Y2M869</accession>
<name>A0A1Y2M869_EPING</name>
<evidence type="ECO:0000313" key="3">
    <source>
        <dbReference type="Proteomes" id="UP000193240"/>
    </source>
</evidence>
<reference evidence="2 3" key="1">
    <citation type="journal article" date="2017" name="Genome Announc.">
        <title>Genome sequence of the saprophytic ascomycete Epicoccum nigrum ICMP 19927 strain isolated from New Zealand.</title>
        <authorList>
            <person name="Fokin M."/>
            <person name="Fleetwood D."/>
            <person name="Weir B.S."/>
            <person name="Villas-Boas S.G."/>
        </authorList>
    </citation>
    <scope>NUCLEOTIDE SEQUENCE [LARGE SCALE GENOMIC DNA]</scope>
    <source>
        <strain evidence="2 3">ICMP 19927</strain>
    </source>
</reference>
<organism evidence="2 3">
    <name type="scientific">Epicoccum nigrum</name>
    <name type="common">Soil fungus</name>
    <name type="synonym">Epicoccum purpurascens</name>
    <dbReference type="NCBI Taxonomy" id="105696"/>
    <lineage>
        <taxon>Eukaryota</taxon>
        <taxon>Fungi</taxon>
        <taxon>Dikarya</taxon>
        <taxon>Ascomycota</taxon>
        <taxon>Pezizomycotina</taxon>
        <taxon>Dothideomycetes</taxon>
        <taxon>Pleosporomycetidae</taxon>
        <taxon>Pleosporales</taxon>
        <taxon>Pleosporineae</taxon>
        <taxon>Didymellaceae</taxon>
        <taxon>Epicoccum</taxon>
    </lineage>
</organism>
<feature type="compositionally biased region" description="Low complexity" evidence="1">
    <location>
        <begin position="212"/>
        <end position="225"/>
    </location>
</feature>
<evidence type="ECO:0000313" key="2">
    <source>
        <dbReference type="EMBL" id="OSS52280.1"/>
    </source>
</evidence>
<sequence length="368" mass="41068">MRYEQLVFLPNSVRNSEVALRFAYNGVHQEALSEIVKDGRILPKNTGCTINTALKIMQHGHRFRFGHESNPRDNWTPKKAFDNEIPDGWNNKNLSWNGCHLDVEYVPGSGPVVDGVPFESLAKGVSKMRTGYDALDLTRCVELAQRNLGVYDFPHDFLNMVQQMGGPVPVRCGHLDAAVARRYTKKSVIFKRRLKAGLITEPDNKLVVRTVPSSNNIGNGSPNSNAADEASSNDNVSEPSDSRLAKAAFLLFTSTSPNFLGAGRVIQSPADESYLCPVSPAPSSPRCATRNLRSTFPSERTQSKKRSLPISAVNSTEPTAPVIRYSKRKKDNQKRLSTDDWAKRLKLDYFQDSDYDIVDTEYLLFREG</sequence>
<feature type="region of interest" description="Disordered" evidence="1">
    <location>
        <begin position="210"/>
        <end position="239"/>
    </location>
</feature>
<evidence type="ECO:0000256" key="1">
    <source>
        <dbReference type="SAM" id="MobiDB-lite"/>
    </source>
</evidence>
<protein>
    <submittedName>
        <fullName evidence="2">Uncharacterized protein</fullName>
    </submittedName>
</protein>
<dbReference type="InParanoid" id="A0A1Y2M869"/>
<proteinExistence type="predicted"/>
<keyword evidence="3" id="KW-1185">Reference proteome</keyword>
<dbReference type="AlphaFoldDB" id="A0A1Y2M869"/>
<feature type="compositionally biased region" description="Polar residues" evidence="1">
    <location>
        <begin position="291"/>
        <end position="300"/>
    </location>
</feature>
<dbReference type="Proteomes" id="UP000193240">
    <property type="component" value="Unassembled WGS sequence"/>
</dbReference>
<gene>
    <name evidence="2" type="ORF">B5807_02829</name>
</gene>